<gene>
    <name evidence="3" type="ORF">LY89DRAFT_615001</name>
</gene>
<feature type="region of interest" description="Disordered" evidence="1">
    <location>
        <begin position="319"/>
        <end position="351"/>
    </location>
</feature>
<dbReference type="RefSeq" id="XP_018072671.1">
    <property type="nucleotide sequence ID" value="XM_018210708.1"/>
</dbReference>
<organism evidence="3 4">
    <name type="scientific">Mollisia scopiformis</name>
    <name type="common">Conifer needle endophyte fungus</name>
    <name type="synonym">Phialocephala scopiformis</name>
    <dbReference type="NCBI Taxonomy" id="149040"/>
    <lineage>
        <taxon>Eukaryota</taxon>
        <taxon>Fungi</taxon>
        <taxon>Dikarya</taxon>
        <taxon>Ascomycota</taxon>
        <taxon>Pezizomycotina</taxon>
        <taxon>Leotiomycetes</taxon>
        <taxon>Helotiales</taxon>
        <taxon>Mollisiaceae</taxon>
        <taxon>Mollisia</taxon>
    </lineage>
</organism>
<dbReference type="Pfam" id="PF11885">
    <property type="entry name" value="DUF3405"/>
    <property type="match status" value="2"/>
</dbReference>
<sequence length="997" mass="111223">MMLPRFKSLVVLTFIVLALYAVFWRDEPFSSQHAVDVLKGLGDFEVPWGNQDTPQEPIQETKVADASEDAPTDIEVKFSFTKTAHIAPTYFSVLPSEPESTKPAEWEHGVEDMKTGQGSTKTAAELLKPSSVAGTENNYSGISLQKQFDKEYDELALSDQAGAIYGNTLKALIDIGAHEGFAGAALKPLESWSEYSDTPPYTYNPYPDYNSKVWQDGNQGTYTACNGPNGPIADLLVYSGHPKAFSSPQMGSYIPLDIDSNLCFEREARLGPYGFTAEEAPSAKPQAADSEYVEERDASKLDWGKLQKACYKMNVNRYTQPHPQTERPMLADNPGNFTMPRSNRTSKVRPSTMARRLDTLMKKVLSIRQGVSEMIPNSLTGDGGVGAEPSRKKMPGFQPDTFVEAPPATDPKEDSPSGGKNDYSVGWEKFDNANSEDRVAEYSTLGGDVPMNDHDHGDSLSSGFEGSRPVKNLDPQIPEFSTLGGDAPMDEHDHGDSMSSGLEGSKPVEDLDPHRSSSSDKEADEFLKGPPTHDVAQWSKLGGQESSDEPEKGRPKFPGEPPITPALNEDEAKAKGLHGMPAKVEIKPAPRTAVIIRTYSHLNFTENDKQNIRAMVSELCLRSGGEYEIFLLVEWKDETLPIFSSKTLYEEAVEKSVPKEFAGMTVLWNDAKMRETYPLIPREVNNVHQSQWLSVQWFAQEHPHFDYYWNWEFDTRYTGHYYNLLEKLATFAKAQPRKGLWERNERYYIPSYHGRYSQFTRMVEKAVGADTVWGAPPVVNVTYIGSGPPVNDPKDDKFVWSVGEEADYITLSPIFNPVNTSWPGRNDVWGYDGPEKTPRRATIGTQSRCSKKLLDTMHAENKKGNHVSSEMTPQTVSLLHGLKAVYAPIPMFFDRPWGGESLQRFFNPGPKGQSGSIEESPYSWGREVRFQGSTWYYRATSPQRLYNNWLGWEDSGIGGAEWEKTHGRTCLPPLLLHPIKDVVQPAPGSSSKSELPY</sequence>
<evidence type="ECO:0000313" key="4">
    <source>
        <dbReference type="Proteomes" id="UP000070700"/>
    </source>
</evidence>
<evidence type="ECO:0000256" key="2">
    <source>
        <dbReference type="SAM" id="SignalP"/>
    </source>
</evidence>
<dbReference type="PANTHER" id="PTHR36205:SF2">
    <property type="entry name" value="MAJOR FACILITATOR SUPERFAMILY TRANSPORTER"/>
    <property type="match status" value="1"/>
</dbReference>
<dbReference type="STRING" id="149040.A0A194XDT8"/>
<proteinExistence type="predicted"/>
<dbReference type="GeneID" id="28820434"/>
<keyword evidence="4" id="KW-1185">Reference proteome</keyword>
<feature type="region of interest" description="Disordered" evidence="1">
    <location>
        <begin position="375"/>
        <end position="567"/>
    </location>
</feature>
<dbReference type="PANTHER" id="PTHR36205">
    <property type="entry name" value="CHROMOSOME 19, WHOLE GENOME SHOTGUN SEQUENCE"/>
    <property type="match status" value="1"/>
</dbReference>
<dbReference type="KEGG" id="psco:LY89DRAFT_615001"/>
<evidence type="ECO:0000313" key="3">
    <source>
        <dbReference type="EMBL" id="KUJ18316.1"/>
    </source>
</evidence>
<feature type="compositionally biased region" description="Polar residues" evidence="1">
    <location>
        <begin position="335"/>
        <end position="349"/>
    </location>
</feature>
<dbReference type="InterPro" id="IPR021822">
    <property type="entry name" value="DUF3405"/>
</dbReference>
<protein>
    <submittedName>
        <fullName evidence="3">Uncharacterized protein</fullName>
    </submittedName>
</protein>
<feature type="signal peptide" evidence="2">
    <location>
        <begin position="1"/>
        <end position="21"/>
    </location>
</feature>
<dbReference type="Proteomes" id="UP000070700">
    <property type="component" value="Unassembled WGS sequence"/>
</dbReference>
<dbReference type="InParanoid" id="A0A194XDT8"/>
<evidence type="ECO:0000256" key="1">
    <source>
        <dbReference type="SAM" id="MobiDB-lite"/>
    </source>
</evidence>
<feature type="compositionally biased region" description="Basic and acidic residues" evidence="1">
    <location>
        <begin position="428"/>
        <end position="440"/>
    </location>
</feature>
<dbReference type="OrthoDB" id="3353407at2759"/>
<feature type="chain" id="PRO_5008268133" evidence="2">
    <location>
        <begin position="22"/>
        <end position="997"/>
    </location>
</feature>
<reference evidence="3 4" key="1">
    <citation type="submission" date="2015-10" db="EMBL/GenBank/DDBJ databases">
        <title>Full genome of DAOMC 229536 Phialocephala scopiformis, a fungal endophyte of spruce producing the potent anti-insectan compound rugulosin.</title>
        <authorList>
            <consortium name="DOE Joint Genome Institute"/>
            <person name="Walker A.K."/>
            <person name="Frasz S.L."/>
            <person name="Seifert K.A."/>
            <person name="Miller J.D."/>
            <person name="Mondo S.J."/>
            <person name="Labutti K."/>
            <person name="Lipzen A."/>
            <person name="Dockter R."/>
            <person name="Kennedy M."/>
            <person name="Grigoriev I.V."/>
            <person name="Spatafora J.W."/>
        </authorList>
    </citation>
    <scope>NUCLEOTIDE SEQUENCE [LARGE SCALE GENOMIC DNA]</scope>
    <source>
        <strain evidence="3 4">CBS 120377</strain>
    </source>
</reference>
<keyword evidence="2" id="KW-0732">Signal</keyword>
<dbReference type="EMBL" id="KQ947413">
    <property type="protein sequence ID" value="KUJ18316.1"/>
    <property type="molecule type" value="Genomic_DNA"/>
</dbReference>
<dbReference type="AlphaFoldDB" id="A0A194XDT8"/>
<feature type="compositionally biased region" description="Basic and acidic residues" evidence="1">
    <location>
        <begin position="506"/>
        <end position="527"/>
    </location>
</feature>
<name>A0A194XDT8_MOLSC</name>
<accession>A0A194XDT8</accession>